<evidence type="ECO:0000256" key="1">
    <source>
        <dbReference type="SAM" id="MobiDB-lite"/>
    </source>
</evidence>
<dbReference type="AlphaFoldDB" id="A0A437AIB9"/>
<sequence>MISLLNCFTFINMSCDRIGEKNLHSRLLPEWKRNNTKRHDERINKRDKLLLSTSLTRPDSSITSGKSDVKKLDEPLISEEDANVDEDEVLIIKDFCNPENGSIKRKFLKDDSESKPALKSIKHEERFYKFKEFTPQKNSVTGYKNSKKTSKESKKTKIPIRPLKNVTQPNEAKTPRLSAIESNNPSDALDTKPVTDQLNTRLESNPTEMFNEPKSPKTRSLTLSQNKTDDKFDLFNKDCAKDSLSTNSERFLKEPNQNINFKTSKIFFFLEENKERVFNVKLIFPVKITS</sequence>
<evidence type="ECO:0000313" key="3">
    <source>
        <dbReference type="Proteomes" id="UP000282876"/>
    </source>
</evidence>
<name>A0A437AIB9_9MICR</name>
<keyword evidence="3" id="KW-1185">Reference proteome</keyword>
<feature type="region of interest" description="Disordered" evidence="1">
    <location>
        <begin position="138"/>
        <end position="193"/>
    </location>
</feature>
<accession>A0A437AIB9</accession>
<comment type="caution">
    <text evidence="2">The sequence shown here is derived from an EMBL/GenBank/DDBJ whole genome shotgun (WGS) entry which is preliminary data.</text>
</comment>
<dbReference type="EMBL" id="RCSS01000766">
    <property type="protein sequence ID" value="RVD90817.1"/>
    <property type="molecule type" value="Genomic_DNA"/>
</dbReference>
<proteinExistence type="predicted"/>
<organism evidence="2 3">
    <name type="scientific">Tubulinosema ratisbonensis</name>
    <dbReference type="NCBI Taxonomy" id="291195"/>
    <lineage>
        <taxon>Eukaryota</taxon>
        <taxon>Fungi</taxon>
        <taxon>Fungi incertae sedis</taxon>
        <taxon>Microsporidia</taxon>
        <taxon>Tubulinosematoidea</taxon>
        <taxon>Tubulinosematidae</taxon>
        <taxon>Tubulinosema</taxon>
    </lineage>
</organism>
<protein>
    <submittedName>
        <fullName evidence="2">Uncharacterized protein</fullName>
    </submittedName>
</protein>
<gene>
    <name evidence="2" type="ORF">TUBRATIS_27510</name>
</gene>
<reference evidence="2 3" key="1">
    <citation type="submission" date="2018-10" db="EMBL/GenBank/DDBJ databases">
        <title>Draft genome sequence of the microsporidian Tubulinosema ratisbonensis.</title>
        <authorList>
            <person name="Polonais V."/>
            <person name="Peyretaillade E."/>
            <person name="Niehus S."/>
            <person name="Wawrzyniak I."/>
            <person name="Franchet A."/>
            <person name="Gaspin C."/>
            <person name="Reichstadt M."/>
            <person name="Belser C."/>
            <person name="Labadie K."/>
            <person name="Delbac F."/>
            <person name="Ferrandon D."/>
        </authorList>
    </citation>
    <scope>NUCLEOTIDE SEQUENCE [LARGE SCALE GENOMIC DNA]</scope>
    <source>
        <strain evidence="2 3">Franzen</strain>
    </source>
</reference>
<evidence type="ECO:0000313" key="2">
    <source>
        <dbReference type="EMBL" id="RVD90817.1"/>
    </source>
</evidence>
<dbReference type="Proteomes" id="UP000282876">
    <property type="component" value="Unassembled WGS sequence"/>
</dbReference>
<feature type="non-terminal residue" evidence="2">
    <location>
        <position position="290"/>
    </location>
</feature>
<dbReference type="VEuPathDB" id="MicrosporidiaDB:TUBRATIS_27510"/>